<dbReference type="InterPro" id="IPR008969">
    <property type="entry name" value="CarboxyPept-like_regulatory"/>
</dbReference>
<dbReference type="OrthoDB" id="9768177at2"/>
<dbReference type="PROSITE" id="PS52016">
    <property type="entry name" value="TONB_DEPENDENT_REC_3"/>
    <property type="match status" value="1"/>
</dbReference>
<dbReference type="AlphaFoldDB" id="A0A223P0H8"/>
<gene>
    <name evidence="11" type="ORF">MuYL_3456</name>
</gene>
<dbReference type="InterPro" id="IPR012910">
    <property type="entry name" value="Plug_dom"/>
</dbReference>
<evidence type="ECO:0000256" key="4">
    <source>
        <dbReference type="ARBA" id="ARBA00022692"/>
    </source>
</evidence>
<dbReference type="InterPro" id="IPR039426">
    <property type="entry name" value="TonB-dep_rcpt-like"/>
</dbReference>
<dbReference type="RefSeq" id="WP_094571538.1">
    <property type="nucleotide sequence ID" value="NZ_CP022743.1"/>
</dbReference>
<evidence type="ECO:0000313" key="12">
    <source>
        <dbReference type="Proteomes" id="UP000215002"/>
    </source>
</evidence>
<accession>A0A223P0H8</accession>
<dbReference type="SUPFAM" id="SSF56935">
    <property type="entry name" value="Porins"/>
    <property type="match status" value="1"/>
</dbReference>
<dbReference type="GO" id="GO:0009279">
    <property type="term" value="C:cell outer membrane"/>
    <property type="evidence" value="ECO:0007669"/>
    <property type="project" value="UniProtKB-SubCell"/>
</dbReference>
<evidence type="ECO:0000256" key="7">
    <source>
        <dbReference type="PROSITE-ProRule" id="PRU01360"/>
    </source>
</evidence>
<keyword evidence="6 7" id="KW-0998">Cell outer membrane</keyword>
<reference evidence="11 12" key="1">
    <citation type="submission" date="2017-08" db="EMBL/GenBank/DDBJ databases">
        <title>Complete genome sequence of Mucilaginibacter sp. strain BJC16-A31.</title>
        <authorList>
            <consortium name="Henan University of Science and Technology"/>
            <person name="You X."/>
        </authorList>
    </citation>
    <scope>NUCLEOTIDE SEQUENCE [LARGE SCALE GENOMIC DNA]</scope>
    <source>
        <strain evidence="11 12">BJC16-A31</strain>
    </source>
</reference>
<evidence type="ECO:0000256" key="3">
    <source>
        <dbReference type="ARBA" id="ARBA00022452"/>
    </source>
</evidence>
<evidence type="ECO:0000259" key="10">
    <source>
        <dbReference type="Pfam" id="PF07715"/>
    </source>
</evidence>
<dbReference type="InterPro" id="IPR037066">
    <property type="entry name" value="Plug_dom_sf"/>
</dbReference>
<evidence type="ECO:0000256" key="5">
    <source>
        <dbReference type="ARBA" id="ARBA00023136"/>
    </source>
</evidence>
<dbReference type="KEGG" id="muc:MuYL_3456"/>
<dbReference type="Gene3D" id="2.40.170.20">
    <property type="entry name" value="TonB-dependent receptor, beta-barrel domain"/>
    <property type="match status" value="1"/>
</dbReference>
<dbReference type="EMBL" id="CP022743">
    <property type="protein sequence ID" value="ASU35341.1"/>
    <property type="molecule type" value="Genomic_DNA"/>
</dbReference>
<dbReference type="SUPFAM" id="SSF49464">
    <property type="entry name" value="Carboxypeptidase regulatory domain-like"/>
    <property type="match status" value="1"/>
</dbReference>
<dbReference type="PROSITE" id="PS51257">
    <property type="entry name" value="PROKAR_LIPOPROTEIN"/>
    <property type="match status" value="1"/>
</dbReference>
<proteinExistence type="inferred from homology"/>
<feature type="chain" id="PRO_5012375154" evidence="9">
    <location>
        <begin position="24"/>
        <end position="1077"/>
    </location>
</feature>
<evidence type="ECO:0000313" key="11">
    <source>
        <dbReference type="EMBL" id="ASU35341.1"/>
    </source>
</evidence>
<evidence type="ECO:0000256" key="8">
    <source>
        <dbReference type="SAM" id="MobiDB-lite"/>
    </source>
</evidence>
<feature type="signal peptide" evidence="9">
    <location>
        <begin position="1"/>
        <end position="23"/>
    </location>
</feature>
<comment type="subcellular location">
    <subcellularLocation>
        <location evidence="1 7">Cell outer membrane</location>
        <topology evidence="1 7">Multi-pass membrane protein</topology>
    </subcellularLocation>
</comment>
<dbReference type="Pfam" id="PF13715">
    <property type="entry name" value="CarbopepD_reg_2"/>
    <property type="match status" value="1"/>
</dbReference>
<dbReference type="NCBIfam" id="TIGR04056">
    <property type="entry name" value="OMP_RagA_SusC"/>
    <property type="match status" value="1"/>
</dbReference>
<keyword evidence="9" id="KW-0732">Signal</keyword>
<feature type="domain" description="TonB-dependent receptor plug" evidence="10">
    <location>
        <begin position="122"/>
        <end position="227"/>
    </location>
</feature>
<organism evidence="11 12">
    <name type="scientific">Mucilaginibacter xinganensis</name>
    <dbReference type="NCBI Taxonomy" id="1234841"/>
    <lineage>
        <taxon>Bacteria</taxon>
        <taxon>Pseudomonadati</taxon>
        <taxon>Bacteroidota</taxon>
        <taxon>Sphingobacteriia</taxon>
        <taxon>Sphingobacteriales</taxon>
        <taxon>Sphingobacteriaceae</taxon>
        <taxon>Mucilaginibacter</taxon>
    </lineage>
</organism>
<evidence type="ECO:0000256" key="9">
    <source>
        <dbReference type="SAM" id="SignalP"/>
    </source>
</evidence>
<dbReference type="InterPro" id="IPR023996">
    <property type="entry name" value="TonB-dep_OMP_SusC/RagA"/>
</dbReference>
<dbReference type="Gene3D" id="2.170.130.10">
    <property type="entry name" value="TonB-dependent receptor, plug domain"/>
    <property type="match status" value="1"/>
</dbReference>
<evidence type="ECO:0000256" key="1">
    <source>
        <dbReference type="ARBA" id="ARBA00004571"/>
    </source>
</evidence>
<keyword evidence="5 7" id="KW-0472">Membrane</keyword>
<evidence type="ECO:0000256" key="2">
    <source>
        <dbReference type="ARBA" id="ARBA00022448"/>
    </source>
</evidence>
<keyword evidence="3 7" id="KW-1134">Transmembrane beta strand</keyword>
<dbReference type="Pfam" id="PF07715">
    <property type="entry name" value="Plug"/>
    <property type="match status" value="1"/>
</dbReference>
<comment type="similarity">
    <text evidence="7">Belongs to the TonB-dependent receptor family.</text>
</comment>
<keyword evidence="2 7" id="KW-0813">Transport</keyword>
<feature type="region of interest" description="Disordered" evidence="8">
    <location>
        <begin position="1046"/>
        <end position="1077"/>
    </location>
</feature>
<dbReference type="InterPro" id="IPR036942">
    <property type="entry name" value="Beta-barrel_TonB_sf"/>
</dbReference>
<dbReference type="Gene3D" id="2.60.40.1120">
    <property type="entry name" value="Carboxypeptidase-like, regulatory domain"/>
    <property type="match status" value="1"/>
</dbReference>
<keyword evidence="12" id="KW-1185">Reference proteome</keyword>
<keyword evidence="4 7" id="KW-0812">Transmembrane</keyword>
<sequence length="1077" mass="116567">MKKQLLNSIFFLLLVFACNHAYSQTRTVTGTVVAKDDGLPIPGATVVAKGSNNGTQTNAQGKFSVAVPAGATTLTFSFISYKTVSLPIPASGVLNVTMVSDFKELNEVVVTGSGVATSKTRLGISVEAVSGKALTSSPQASIDQGLVGQIPGAQISSVDGTPGARTNILLRGINTVQGSTAPMILVDGIESRTTDLSQLDPTTVDHLEIVQGAAASSIYGAQGANGVIQIFTKKGKVGKTRIDVISSYSAGNYINQGNVHQAKLSSFKVDANGIFIDASGNPIVRDADGRYQGIQWAYGADPGNGNPTAMSNPLNIAHQQYGTNLKYYDHLAQLFKTAYTSNNSVAVSGANDKTDYNLTVSNNHQQSNIRNNGYNDRTNLTLNLGTELFKGFTLRSVTQLIYTKNTLNPNYGIGNAGGIFDVLNASPYYDFNQKNADGSYPLSLNSGTVSVNGSNPNYYTQWANRVSNREDLLQSIMADYKINKFITLSAKYGLNYQHTDQNIIFKNQSNTLTAQDLGSYYGFFAANPNGELDKNTSTTVFQNFNGSANIKTDFQKDFHINLPITTSTLLAYDYRKNVDKQYNTYGLELPQYAIYNFQQTATQAVSYDYTTPFITYGFIVNQKIDFGDYGGIGGGFRSDYSSAFGGGSKPFTFPNVNGYIRPSSFDFWKNSSLGNAIPEFKLRGGFGEAGTQPMPFDRYPTINPQNLGSALTFNLPTSLANPDLKVEVSKEYEIGTDIGIKGASGNWFSEINVSGTYWNRKANNVIYSINTAPSTGGNKILTNAIGLASHGFQASLNIGILRSKDFNWHFTTNFSNETTTITSTSGAPIILSTAAGSTQESLIAGQKIGQIYGNKALTSVTETNSAGVPYILPADYSKYTIVDGRVVNIATKAIQFGSEALPLGDPNPKFNASFINNFTYKALSFGFQFDWVYGSHLYNQTKEWQYRDGISGDYDKAVNIGGTSGAYTAYYRSAYADIIGARNGARNGTKDYFYEGSSFLRLRNIYLGYDFSKLIGGKVFKRAVLTFTGRNILTFTKYTGFDPEVSSGASNSPFDRGVDHDSTPNSKSYQVGLNLGF</sequence>
<dbReference type="Proteomes" id="UP000215002">
    <property type="component" value="Chromosome"/>
</dbReference>
<name>A0A223P0H8_9SPHI</name>
<protein>
    <submittedName>
        <fullName evidence="11">SusC/RagA family TonB-linked outer membrane protein</fullName>
    </submittedName>
</protein>
<evidence type="ECO:0000256" key="6">
    <source>
        <dbReference type="ARBA" id="ARBA00023237"/>
    </source>
</evidence>